<dbReference type="InterPro" id="IPR010614">
    <property type="entry name" value="RAD3-like_helicase_DEAD"/>
</dbReference>
<dbReference type="PANTHER" id="PTHR11472">
    <property type="entry name" value="DNA REPAIR DEAD HELICASE RAD3/XP-D SUBFAMILY MEMBER"/>
    <property type="match status" value="1"/>
</dbReference>
<dbReference type="InterPro" id="IPR011604">
    <property type="entry name" value="PDDEXK-like_dom_sf"/>
</dbReference>
<dbReference type="InterPro" id="IPR014013">
    <property type="entry name" value="Helic_SF1/SF2_ATP-bd_DinG/Rad3"/>
</dbReference>
<evidence type="ECO:0000313" key="15">
    <source>
        <dbReference type="EMBL" id="SUQ13450.1"/>
    </source>
</evidence>
<keyword evidence="8" id="KW-0408">Iron</keyword>
<evidence type="ECO:0000256" key="5">
    <source>
        <dbReference type="ARBA" id="ARBA00022801"/>
    </source>
</evidence>
<dbReference type="SUPFAM" id="SSF52540">
    <property type="entry name" value="P-loop containing nucleoside triphosphate hydrolases"/>
    <property type="match status" value="2"/>
</dbReference>
<dbReference type="Gene3D" id="1.10.275.30">
    <property type="match status" value="1"/>
</dbReference>
<dbReference type="InterPro" id="IPR011545">
    <property type="entry name" value="DEAD/DEAH_box_helicase_dom"/>
</dbReference>
<keyword evidence="10" id="KW-0238">DNA-binding</keyword>
<protein>
    <submittedName>
        <fullName evidence="15">Rad3-related DNA helicase</fullName>
    </submittedName>
</protein>
<proteinExistence type="inferred from homology"/>
<keyword evidence="11" id="KW-0234">DNA repair</keyword>
<dbReference type="Proteomes" id="UP000254051">
    <property type="component" value="Unassembled WGS sequence"/>
</dbReference>
<dbReference type="InterPro" id="IPR045028">
    <property type="entry name" value="DinG/Rad3-like"/>
</dbReference>
<evidence type="ECO:0000256" key="4">
    <source>
        <dbReference type="ARBA" id="ARBA00022763"/>
    </source>
</evidence>
<evidence type="ECO:0000256" key="9">
    <source>
        <dbReference type="ARBA" id="ARBA00023014"/>
    </source>
</evidence>
<evidence type="ECO:0000256" key="8">
    <source>
        <dbReference type="ARBA" id="ARBA00023004"/>
    </source>
</evidence>
<keyword evidence="7" id="KW-0067">ATP-binding</keyword>
<keyword evidence="16" id="KW-1185">Reference proteome</keyword>
<sequence length="793" mass="92756">MTDMDERELIKISVRNLVEFILREGDIDNRRSGSMDKDIMQQGSRIHRKLQRRMGSNYRAEVSLKTQVPCEGFLLQVEGRADGIIEDDEGIMIDEIKGVLKDLIHIGEPSNVHLAQAKCYAYIYGTQENLKKIRVQMTYCHLETEELKRFSQTYVLKELEEWFLDLVKKYEKWARFQIEWRAAREASIKPLEFPFDYRDGQRDIVTSVYRTILRKKKLFVQAPTGVGKTMATVFPAVKAVGEGLGERIFYLTAKTITRTVAEQSFYILKELGLRFKVITLTAKEKICFCEETICNPDNCPYAKGHYDRVNEAVFDMIIHSDDMSRDSLEAQAKKHNVCPFEMALDVSLWADAVICDYNYVFDPNAHLKRFFSEGNKGEYLFLIDEAHNLVERGREMYSAALYKEDVLEMKRLVKAEDASLAKRLDECNKQFLLLKRECENYQILDGVSHIAVKLMNIMSGIEEYLEEVQEEEKREQVLNFYFQLRDFLNIYDVLDENYVIYTELEQDGRFKIKLLCVNPSVNLQTYLEQGNSTIFFSATLLPIHYYKKLLSVEREDYAIYALSSFPRENRLILLGTDVSSKYTMRGEAMYQKFAKYILNVVESKKGNYMIFFPSYRFMEDVSEYFQKEIEERTDIECIIQSQYMGEEAREIFLENFEEDRECSLAGFCVLGGIFSEGIDLAKDRLIGAIIVGTGLPQVCNDREILKQYFDSRNMRGFDYAYLYPGMNKVLQSAGRVIRTEEDKGVIVLLDERFQGRQYQEIFPREWDGYRTCRLENLKESIDDFWKKRCPIAE</sequence>
<accession>A0A316A026</accession>
<dbReference type="AlphaFoldDB" id="A0A316A026"/>
<dbReference type="GO" id="GO:0005524">
    <property type="term" value="F:ATP binding"/>
    <property type="evidence" value="ECO:0007669"/>
    <property type="project" value="UniProtKB-KW"/>
</dbReference>
<evidence type="ECO:0000256" key="6">
    <source>
        <dbReference type="ARBA" id="ARBA00022806"/>
    </source>
</evidence>
<dbReference type="Pfam" id="PF06733">
    <property type="entry name" value="DEAD_2"/>
    <property type="match status" value="1"/>
</dbReference>
<evidence type="ECO:0000256" key="12">
    <source>
        <dbReference type="ARBA" id="ARBA00023235"/>
    </source>
</evidence>
<evidence type="ECO:0000259" key="14">
    <source>
        <dbReference type="PROSITE" id="PS51193"/>
    </source>
</evidence>
<dbReference type="InterPro" id="IPR006554">
    <property type="entry name" value="Helicase-like_DEXD_c2"/>
</dbReference>
<dbReference type="InterPro" id="IPR027417">
    <property type="entry name" value="P-loop_NTPase"/>
</dbReference>
<keyword evidence="4" id="KW-0227">DNA damage</keyword>
<dbReference type="GO" id="GO:0003677">
    <property type="term" value="F:DNA binding"/>
    <property type="evidence" value="ECO:0007669"/>
    <property type="project" value="UniProtKB-KW"/>
</dbReference>
<evidence type="ECO:0000256" key="10">
    <source>
        <dbReference type="ARBA" id="ARBA00023125"/>
    </source>
</evidence>
<evidence type="ECO:0000256" key="3">
    <source>
        <dbReference type="ARBA" id="ARBA00022741"/>
    </source>
</evidence>
<evidence type="ECO:0000256" key="2">
    <source>
        <dbReference type="ARBA" id="ARBA00022723"/>
    </source>
</evidence>
<keyword evidence="5" id="KW-0378">Hydrolase</keyword>
<evidence type="ECO:0000256" key="11">
    <source>
        <dbReference type="ARBA" id="ARBA00023204"/>
    </source>
</evidence>
<keyword evidence="3" id="KW-0547">Nucleotide-binding</keyword>
<dbReference type="Gene3D" id="3.90.320.10">
    <property type="match status" value="1"/>
</dbReference>
<evidence type="ECO:0000256" key="7">
    <source>
        <dbReference type="ARBA" id="ARBA00022840"/>
    </source>
</evidence>
<keyword evidence="9" id="KW-0411">Iron-sulfur</keyword>
<keyword evidence="2" id="KW-0479">Metal-binding</keyword>
<dbReference type="Pfam" id="PF00270">
    <property type="entry name" value="DEAD"/>
    <property type="match status" value="1"/>
</dbReference>
<dbReference type="EMBL" id="UHJJ01000003">
    <property type="protein sequence ID" value="SUQ13450.1"/>
    <property type="molecule type" value="Genomic_DNA"/>
</dbReference>
<dbReference type="SMART" id="SM00488">
    <property type="entry name" value="DEXDc2"/>
    <property type="match status" value="1"/>
</dbReference>
<keyword evidence="6 15" id="KW-0347">Helicase</keyword>
<dbReference type="GO" id="GO:0006281">
    <property type="term" value="P:DNA repair"/>
    <property type="evidence" value="ECO:0007669"/>
    <property type="project" value="UniProtKB-KW"/>
</dbReference>
<dbReference type="GO" id="GO:0046872">
    <property type="term" value="F:metal ion binding"/>
    <property type="evidence" value="ECO:0007669"/>
    <property type="project" value="UniProtKB-KW"/>
</dbReference>
<evidence type="ECO:0000256" key="13">
    <source>
        <dbReference type="ARBA" id="ARBA00038058"/>
    </source>
</evidence>
<dbReference type="SMART" id="SM00491">
    <property type="entry name" value="HELICc2"/>
    <property type="match status" value="1"/>
</dbReference>
<dbReference type="GO" id="GO:0016818">
    <property type="term" value="F:hydrolase activity, acting on acid anhydrides, in phosphorus-containing anhydrides"/>
    <property type="evidence" value="ECO:0007669"/>
    <property type="project" value="InterPro"/>
</dbReference>
<dbReference type="Pfam" id="PF13307">
    <property type="entry name" value="Helicase_C_2"/>
    <property type="match status" value="1"/>
</dbReference>
<reference evidence="16" key="1">
    <citation type="submission" date="2017-07" db="EMBL/GenBank/DDBJ databases">
        <authorList>
            <person name="Varghese N."/>
            <person name="Submissions S."/>
        </authorList>
    </citation>
    <scope>NUCLEOTIDE SEQUENCE [LARGE SCALE GENOMIC DNA]</scope>
    <source>
        <strain evidence="16">NLAE-zl-C134</strain>
    </source>
</reference>
<keyword evidence="12" id="KW-0413">Isomerase</keyword>
<dbReference type="Gene3D" id="3.40.50.300">
    <property type="entry name" value="P-loop containing nucleotide triphosphate hydrolases"/>
    <property type="match status" value="2"/>
</dbReference>
<comment type="similarity">
    <text evidence="13">Belongs to the helicase family. DinG subfamily.</text>
</comment>
<organism evidence="15 16">
    <name type="scientific">Faecalicatena contorta</name>
    <dbReference type="NCBI Taxonomy" id="39482"/>
    <lineage>
        <taxon>Bacteria</taxon>
        <taxon>Bacillati</taxon>
        <taxon>Bacillota</taxon>
        <taxon>Clostridia</taxon>
        <taxon>Lachnospirales</taxon>
        <taxon>Lachnospiraceae</taxon>
        <taxon>Faecalicatena</taxon>
    </lineage>
</organism>
<dbReference type="PANTHER" id="PTHR11472:SF34">
    <property type="entry name" value="REGULATOR OF TELOMERE ELONGATION HELICASE 1"/>
    <property type="match status" value="1"/>
</dbReference>
<evidence type="ECO:0000313" key="16">
    <source>
        <dbReference type="Proteomes" id="UP000254051"/>
    </source>
</evidence>
<evidence type="ECO:0000256" key="1">
    <source>
        <dbReference type="ARBA" id="ARBA00022485"/>
    </source>
</evidence>
<feature type="domain" description="Helicase ATP-binding" evidence="14">
    <location>
        <begin position="187"/>
        <end position="446"/>
    </location>
</feature>
<keyword evidence="1" id="KW-0004">4Fe-4S</keyword>
<name>A0A316A026_9FIRM</name>
<dbReference type="GO" id="GO:0051539">
    <property type="term" value="F:4 iron, 4 sulfur cluster binding"/>
    <property type="evidence" value="ECO:0007669"/>
    <property type="project" value="UniProtKB-KW"/>
</dbReference>
<dbReference type="InterPro" id="IPR006555">
    <property type="entry name" value="ATP-dep_Helicase_C"/>
</dbReference>
<dbReference type="PROSITE" id="PS51193">
    <property type="entry name" value="HELICASE_ATP_BIND_2"/>
    <property type="match status" value="1"/>
</dbReference>
<dbReference type="GO" id="GO:0043139">
    <property type="term" value="F:5'-3' DNA helicase activity"/>
    <property type="evidence" value="ECO:0007669"/>
    <property type="project" value="UniProtKB-EC"/>
</dbReference>
<gene>
    <name evidence="15" type="ORF">SAMN05216529_103180</name>
</gene>